<comment type="caution">
    <text evidence="8">The sequence shown here is derived from an EMBL/GenBank/DDBJ whole genome shotgun (WGS) entry which is preliminary data.</text>
</comment>
<keyword evidence="9" id="KW-1185">Reference proteome</keyword>
<dbReference type="InterPro" id="IPR009100">
    <property type="entry name" value="AcylCoA_DH/oxidase_NM_dom_sf"/>
</dbReference>
<dbReference type="CDD" id="cd00567">
    <property type="entry name" value="ACAD"/>
    <property type="match status" value="1"/>
</dbReference>
<gene>
    <name evidence="8" type="ORF">SAMN05216586_10377</name>
</gene>
<dbReference type="InterPro" id="IPR046373">
    <property type="entry name" value="Acyl-CoA_Oxase/DH_mid-dom_sf"/>
</dbReference>
<dbReference type="SUPFAM" id="SSF56645">
    <property type="entry name" value="Acyl-CoA dehydrogenase NM domain-like"/>
    <property type="match status" value="1"/>
</dbReference>
<dbReference type="GO" id="GO:0003995">
    <property type="term" value="F:acyl-CoA dehydrogenase activity"/>
    <property type="evidence" value="ECO:0007669"/>
    <property type="project" value="TreeGrafter"/>
</dbReference>
<comment type="cofactor">
    <cofactor evidence="1">
        <name>FAD</name>
        <dbReference type="ChEBI" id="CHEBI:57692"/>
    </cofactor>
</comment>
<dbReference type="Pfam" id="PF00441">
    <property type="entry name" value="Acyl-CoA_dh_1"/>
    <property type="match status" value="1"/>
</dbReference>
<dbReference type="Pfam" id="PF02771">
    <property type="entry name" value="Acyl-CoA_dh_N"/>
    <property type="match status" value="1"/>
</dbReference>
<comment type="similarity">
    <text evidence="2">Belongs to the acyl-CoA dehydrogenase family.</text>
</comment>
<keyword evidence="3" id="KW-0285">Flavoprotein</keyword>
<evidence type="ECO:0000256" key="1">
    <source>
        <dbReference type="ARBA" id="ARBA00001974"/>
    </source>
</evidence>
<name>A0AAQ1G613_9GAMM</name>
<accession>A0AAQ1G613</accession>
<keyword evidence="4" id="KW-0274">FAD</keyword>
<evidence type="ECO:0000256" key="5">
    <source>
        <dbReference type="ARBA" id="ARBA00023002"/>
    </source>
</evidence>
<dbReference type="Gene3D" id="1.10.540.10">
    <property type="entry name" value="Acyl-CoA dehydrogenase/oxidase, N-terminal domain"/>
    <property type="match status" value="1"/>
</dbReference>
<dbReference type="PANTHER" id="PTHR43884:SF20">
    <property type="entry name" value="ACYL-COA DEHYDROGENASE FADE28"/>
    <property type="match status" value="1"/>
</dbReference>
<evidence type="ECO:0008006" key="10">
    <source>
        <dbReference type="Google" id="ProtNLM"/>
    </source>
</evidence>
<keyword evidence="5" id="KW-0560">Oxidoreductase</keyword>
<feature type="domain" description="Acyl-CoA dehydrogenase/oxidase N-terminal" evidence="7">
    <location>
        <begin position="6"/>
        <end position="120"/>
    </location>
</feature>
<dbReference type="Gene3D" id="1.20.140.10">
    <property type="entry name" value="Butyryl-CoA Dehydrogenase, subunit A, domain 3"/>
    <property type="match status" value="1"/>
</dbReference>
<evidence type="ECO:0000313" key="8">
    <source>
        <dbReference type="EMBL" id="SEG05494.1"/>
    </source>
</evidence>
<evidence type="ECO:0000259" key="7">
    <source>
        <dbReference type="Pfam" id="PF02771"/>
    </source>
</evidence>
<evidence type="ECO:0000256" key="3">
    <source>
        <dbReference type="ARBA" id="ARBA00022630"/>
    </source>
</evidence>
<dbReference type="PANTHER" id="PTHR43884">
    <property type="entry name" value="ACYL-COA DEHYDROGENASE"/>
    <property type="match status" value="1"/>
</dbReference>
<dbReference type="GO" id="GO:0050660">
    <property type="term" value="F:flavin adenine dinucleotide binding"/>
    <property type="evidence" value="ECO:0007669"/>
    <property type="project" value="InterPro"/>
</dbReference>
<sequence>MSLIYNEDQQQLLDSAQDFLAARSPVAAQRALRDADAAVGFDPQVWQGMVELGWSAVAFAEDQGGLDFGFAGFAPIFEQIGRHLSASPLLSSVVLCGSLIEQLGSDSQKQGLLPGLIAGEQRWALALEEADRHQPDLCDTRAIRTDSGYRLSGRKSWVIDGLEADGWLVIARLEDGQRGVFAVPAGTAGMTLQRRQMIDARNMAQLLLEDAAVDASALLSSDQFEAALELALDRGRACLAAELLGCCEAVFAMTLEYLRTRVQFDAPIGSFQALQHRAARLYVQLELMRSSVMAAFEALDRDQADPAQRRQLVSLAKWKANEAAQLISNEAIQMHGGIGVTDEYDLGLFLKRIRMAQSQLGHSAFHVSRYAGVRLS</sequence>
<evidence type="ECO:0000256" key="4">
    <source>
        <dbReference type="ARBA" id="ARBA00022827"/>
    </source>
</evidence>
<dbReference type="AlphaFoldDB" id="A0AAQ1G613"/>
<dbReference type="RefSeq" id="WP_088275011.1">
    <property type="nucleotide sequence ID" value="NZ_FNVE01000003.1"/>
</dbReference>
<dbReference type="SUPFAM" id="SSF47203">
    <property type="entry name" value="Acyl-CoA dehydrogenase C-terminal domain-like"/>
    <property type="match status" value="1"/>
</dbReference>
<protein>
    <recommendedName>
        <fullName evidence="10">Acyl-CoA dehydrogenase</fullName>
    </recommendedName>
</protein>
<dbReference type="InterPro" id="IPR013786">
    <property type="entry name" value="AcylCoA_DH/ox_N"/>
</dbReference>
<dbReference type="Proteomes" id="UP000243518">
    <property type="component" value="Unassembled WGS sequence"/>
</dbReference>
<evidence type="ECO:0000259" key="6">
    <source>
        <dbReference type="Pfam" id="PF00441"/>
    </source>
</evidence>
<evidence type="ECO:0000256" key="2">
    <source>
        <dbReference type="ARBA" id="ARBA00009347"/>
    </source>
</evidence>
<dbReference type="InterPro" id="IPR036250">
    <property type="entry name" value="AcylCo_DH-like_C"/>
</dbReference>
<organism evidence="8 9">
    <name type="scientific">Halopseudomonas aestusnigri</name>
    <dbReference type="NCBI Taxonomy" id="857252"/>
    <lineage>
        <taxon>Bacteria</taxon>
        <taxon>Pseudomonadati</taxon>
        <taxon>Pseudomonadota</taxon>
        <taxon>Gammaproteobacteria</taxon>
        <taxon>Pseudomonadales</taxon>
        <taxon>Pseudomonadaceae</taxon>
        <taxon>Halopseudomonas</taxon>
    </lineage>
</organism>
<reference evidence="8 9" key="1">
    <citation type="submission" date="2016-10" db="EMBL/GenBank/DDBJ databases">
        <authorList>
            <person name="Varghese N."/>
            <person name="Submissions S."/>
        </authorList>
    </citation>
    <scope>NUCLEOTIDE SEQUENCE [LARGE SCALE GENOMIC DNA]</scope>
    <source>
        <strain evidence="8 9">CECT 8317</strain>
    </source>
</reference>
<dbReference type="InterPro" id="IPR009075">
    <property type="entry name" value="AcylCo_DH/oxidase_C"/>
</dbReference>
<dbReference type="EMBL" id="FNVE01000003">
    <property type="protein sequence ID" value="SEG05494.1"/>
    <property type="molecule type" value="Genomic_DNA"/>
</dbReference>
<feature type="domain" description="Acyl-CoA dehydrogenase/oxidase C-terminal" evidence="6">
    <location>
        <begin position="228"/>
        <end position="366"/>
    </location>
</feature>
<proteinExistence type="inferred from homology"/>
<dbReference type="Gene3D" id="2.40.110.10">
    <property type="entry name" value="Butyryl-CoA Dehydrogenase, subunit A, domain 2"/>
    <property type="match status" value="1"/>
</dbReference>
<evidence type="ECO:0000313" key="9">
    <source>
        <dbReference type="Proteomes" id="UP000243518"/>
    </source>
</evidence>
<dbReference type="InterPro" id="IPR037069">
    <property type="entry name" value="AcylCoA_DH/ox_N_sf"/>
</dbReference>